<evidence type="ECO:0000313" key="2">
    <source>
        <dbReference type="Proteomes" id="UP000821865"/>
    </source>
</evidence>
<sequence>MYRALLEERGLEAETFEYSARSNLEDLMNVDFINYTRTYVVGAVFENGSEATAWYNPYAYISESLSFDLLSNAVLRASTGNPEARIRSWVAVHWDRSEGYRDREPKITDIPEAYRRLKYGPFPGLVEVYEAAHDLVVSWGIGCSLAFALLLAPFADLPHRERLCGMTDLQIMTGVPGWLYCAVYLLFDTLLCAALSPFFALAFVCLYQLPASYWVLFCESGLVSVYLIGYFSESSVGAVINVVLIHTIGGFLFVTAANNMVTVELISALFPPAAFVEGAAKVIALPWAREACRRTFIQDVEAFCKVVDEADAIKPYVVLPGLARHPVMQCCSKGHNSDRQWEPWSLHQHGVLGEAVELVMVASVLFAWASWTFEGGRFPRLQLPSWGRKRVRADAKVDLEDIDSDVKAEAEVASRVHEVTTFRKHVLILNNIHKWLNGGRPRHVVSGVSMALKHGECLCLAGASGSGKTTLVQILVGLRSPGEGNAYTAVASLVECPDIWKSALSYSAQSDCCLDLLSGLETLRLFARLRGVPTSSVKAAIESVVSIVDLKNDVSKPCSAYSTSSRRKLSVAVALIGLPAFIFLDGPTDGVDGISCDRIHEALGRIRKDRTRTFFLTSRSVDSSEPVSSRVAVMARGQLVCLASVPRLRKKYGRGCTIAIKAQDAVPLETEQKIDDLLKRAFGAIKLDGQPKGVIMYGIREQQPWSALFGELRSVHKLFEPEYVLVSEIRLDRTLLHPKRSRRRAKPGGSAVSSSSSYSSSPEMTSSKSTRTNASSV</sequence>
<dbReference type="Proteomes" id="UP000821865">
    <property type="component" value="Chromosome 11"/>
</dbReference>
<proteinExistence type="predicted"/>
<reference evidence="1" key="1">
    <citation type="submission" date="2020-05" db="EMBL/GenBank/DDBJ databases">
        <title>Large-scale comparative analyses of tick genomes elucidate their genetic diversity and vector capacities.</title>
        <authorList>
            <person name="Jia N."/>
            <person name="Wang J."/>
            <person name="Shi W."/>
            <person name="Du L."/>
            <person name="Sun Y."/>
            <person name="Zhan W."/>
            <person name="Jiang J."/>
            <person name="Wang Q."/>
            <person name="Zhang B."/>
            <person name="Ji P."/>
            <person name="Sakyi L.B."/>
            <person name="Cui X."/>
            <person name="Yuan T."/>
            <person name="Jiang B."/>
            <person name="Yang W."/>
            <person name="Lam T.T.-Y."/>
            <person name="Chang Q."/>
            <person name="Ding S."/>
            <person name="Wang X."/>
            <person name="Zhu J."/>
            <person name="Ruan X."/>
            <person name="Zhao L."/>
            <person name="Wei J."/>
            <person name="Que T."/>
            <person name="Du C."/>
            <person name="Cheng J."/>
            <person name="Dai P."/>
            <person name="Han X."/>
            <person name="Huang E."/>
            <person name="Gao Y."/>
            <person name="Liu J."/>
            <person name="Shao H."/>
            <person name="Ye R."/>
            <person name="Li L."/>
            <person name="Wei W."/>
            <person name="Wang X."/>
            <person name="Wang C."/>
            <person name="Yang T."/>
            <person name="Huo Q."/>
            <person name="Li W."/>
            <person name="Guo W."/>
            <person name="Chen H."/>
            <person name="Zhou L."/>
            <person name="Ni X."/>
            <person name="Tian J."/>
            <person name="Zhou Y."/>
            <person name="Sheng Y."/>
            <person name="Liu T."/>
            <person name="Pan Y."/>
            <person name="Xia L."/>
            <person name="Li J."/>
            <person name="Zhao F."/>
            <person name="Cao W."/>
        </authorList>
    </citation>
    <scope>NUCLEOTIDE SEQUENCE</scope>
    <source>
        <strain evidence="1">Dsil-2018</strain>
    </source>
</reference>
<protein>
    <submittedName>
        <fullName evidence="1">Uncharacterized protein</fullName>
    </submittedName>
</protein>
<evidence type="ECO:0000313" key="1">
    <source>
        <dbReference type="EMBL" id="KAH7971011.1"/>
    </source>
</evidence>
<organism evidence="1 2">
    <name type="scientific">Dermacentor silvarum</name>
    <name type="common">Tick</name>
    <dbReference type="NCBI Taxonomy" id="543639"/>
    <lineage>
        <taxon>Eukaryota</taxon>
        <taxon>Metazoa</taxon>
        <taxon>Ecdysozoa</taxon>
        <taxon>Arthropoda</taxon>
        <taxon>Chelicerata</taxon>
        <taxon>Arachnida</taxon>
        <taxon>Acari</taxon>
        <taxon>Parasitiformes</taxon>
        <taxon>Ixodida</taxon>
        <taxon>Ixodoidea</taxon>
        <taxon>Ixodidae</taxon>
        <taxon>Rhipicephalinae</taxon>
        <taxon>Dermacentor</taxon>
    </lineage>
</organism>
<name>A0ACB8DKA4_DERSI</name>
<dbReference type="EMBL" id="CM023480">
    <property type="protein sequence ID" value="KAH7971011.1"/>
    <property type="molecule type" value="Genomic_DNA"/>
</dbReference>
<accession>A0ACB8DKA4</accession>
<gene>
    <name evidence="1" type="ORF">HPB49_017875</name>
</gene>
<keyword evidence="2" id="KW-1185">Reference proteome</keyword>
<comment type="caution">
    <text evidence="1">The sequence shown here is derived from an EMBL/GenBank/DDBJ whole genome shotgun (WGS) entry which is preliminary data.</text>
</comment>